<name>A0A8S0W1M8_9FIRM</name>
<dbReference type="GO" id="GO:0016757">
    <property type="term" value="F:glycosyltransferase activity"/>
    <property type="evidence" value="ECO:0007669"/>
    <property type="project" value="UniProtKB-KW"/>
</dbReference>
<dbReference type="EMBL" id="LR746496">
    <property type="protein sequence ID" value="CAA7599568.1"/>
    <property type="molecule type" value="Genomic_DNA"/>
</dbReference>
<protein>
    <submittedName>
        <fullName evidence="4">Glycosyl transferase, family 1</fullName>
        <ecNumber evidence="4">2.4.1.-</ecNumber>
    </submittedName>
    <submittedName>
        <fullName evidence="5">Glycosyltransferase</fullName>
    </submittedName>
</protein>
<accession>A0A8S0W1M8</accession>
<evidence type="ECO:0000259" key="3">
    <source>
        <dbReference type="Pfam" id="PF00534"/>
    </source>
</evidence>
<evidence type="ECO:0000256" key="1">
    <source>
        <dbReference type="ARBA" id="ARBA00022676"/>
    </source>
</evidence>
<dbReference type="EMBL" id="CDGJ01000065">
    <property type="protein sequence ID" value="CEJ07763.1"/>
    <property type="molecule type" value="Genomic_DNA"/>
</dbReference>
<evidence type="ECO:0000313" key="4">
    <source>
        <dbReference type="EMBL" id="CAA7599568.1"/>
    </source>
</evidence>
<keyword evidence="6" id="KW-1185">Reference proteome</keyword>
<dbReference type="InterPro" id="IPR001296">
    <property type="entry name" value="Glyco_trans_1"/>
</dbReference>
<dbReference type="Proteomes" id="UP000836597">
    <property type="component" value="Chromosome"/>
</dbReference>
<dbReference type="Proteomes" id="UP001071230">
    <property type="component" value="Unassembled WGS sequence"/>
</dbReference>
<dbReference type="SUPFAM" id="SSF53756">
    <property type="entry name" value="UDP-Glycosyltransferase/glycogen phosphorylase"/>
    <property type="match status" value="1"/>
</dbReference>
<organism evidence="4">
    <name type="scientific">Acididesulfobacillus acetoxydans</name>
    <dbReference type="NCBI Taxonomy" id="1561005"/>
    <lineage>
        <taxon>Bacteria</taxon>
        <taxon>Bacillati</taxon>
        <taxon>Bacillota</taxon>
        <taxon>Clostridia</taxon>
        <taxon>Eubacteriales</taxon>
        <taxon>Peptococcaceae</taxon>
        <taxon>Acididesulfobacillus</taxon>
    </lineage>
</organism>
<keyword evidence="2 4" id="KW-0808">Transferase</keyword>
<dbReference type="KEGG" id="aacx:DEACI_0194"/>
<reference evidence="5" key="1">
    <citation type="submission" date="2014-11" db="EMBL/GenBank/DDBJ databases">
        <authorList>
            <person name="Hornung B.V."/>
        </authorList>
    </citation>
    <scope>NUCLEOTIDE SEQUENCE</scope>
    <source>
        <strain evidence="5">INE</strain>
    </source>
</reference>
<evidence type="ECO:0000313" key="5">
    <source>
        <dbReference type="EMBL" id="CEJ07763.1"/>
    </source>
</evidence>
<dbReference type="Pfam" id="PF00534">
    <property type="entry name" value="Glycos_transf_1"/>
    <property type="match status" value="1"/>
</dbReference>
<feature type="domain" description="Glycosyl transferase family 1" evidence="3">
    <location>
        <begin position="211"/>
        <end position="373"/>
    </location>
</feature>
<proteinExistence type="predicted"/>
<keyword evidence="1 4" id="KW-0328">Glycosyltransferase</keyword>
<dbReference type="CDD" id="cd03801">
    <property type="entry name" value="GT4_PimA-like"/>
    <property type="match status" value="1"/>
</dbReference>
<evidence type="ECO:0000313" key="6">
    <source>
        <dbReference type="Proteomes" id="UP001071230"/>
    </source>
</evidence>
<dbReference type="EC" id="2.4.1.-" evidence="4"/>
<reference evidence="4" key="2">
    <citation type="submission" date="2020-01" db="EMBL/GenBank/DDBJ databases">
        <authorList>
            <person name="Hornung B."/>
        </authorList>
    </citation>
    <scope>NUCLEOTIDE SEQUENCE</scope>
    <source>
        <strain evidence="4">PacBioINE</strain>
    </source>
</reference>
<dbReference type="Gene3D" id="3.40.50.2000">
    <property type="entry name" value="Glycogen Phosphorylase B"/>
    <property type="match status" value="2"/>
</dbReference>
<dbReference type="PANTHER" id="PTHR12526">
    <property type="entry name" value="GLYCOSYLTRANSFERASE"/>
    <property type="match status" value="1"/>
</dbReference>
<sequence length="436" mass="49295">MKIAYFSPLNPLKSGISDYSEFLLPYLSRYSEIDLWVDGFKPDNPALKRYKVIDHARNRNARKKLSDYDAIIYNLGNNPHFHAAIYDVFLEYPGFVILHDFVLYYLVTGYYLDYRKDVKAYVEELYYNYGDEGIRAGREILGGDSPPLQHKHPETLPLVRRVLDKAKGIIVHSEYAREKLLEVGSPNSRVAHINQVNYNNGGKTSLEEVRAIRAKYRVGDANPFVASFGYIAPTKRNYQVIQATGEVAIDSGLELSYLMVGEGDYVDACLNERIRKTGYIPLPEFERLLDTADIVVNLRYPSMGETSATVLRAMAASKACIVSDDAWFSELPDDAVVKIPVDERAEKPALKNAIIRLATHPELRTELGRKARDYVLAKHDGDTIAREVSAFLSKDLLGSHTGKYLESLAERLLAIGLTEHNEAYLRVLAERLVRVL</sequence>
<dbReference type="AlphaFoldDB" id="A0A8S0W1M8"/>
<dbReference type="PANTHER" id="PTHR12526:SF510">
    <property type="entry name" value="D-INOSITOL 3-PHOSPHATE GLYCOSYLTRANSFERASE"/>
    <property type="match status" value="1"/>
</dbReference>
<dbReference type="RefSeq" id="WP_240983356.1">
    <property type="nucleotide sequence ID" value="NZ_CDGJ01000065.1"/>
</dbReference>
<gene>
    <name evidence="4" type="ORF">DEACI_0194</name>
    <name evidence="5" type="ORF">DEACI_2229</name>
</gene>
<evidence type="ECO:0000256" key="2">
    <source>
        <dbReference type="ARBA" id="ARBA00022679"/>
    </source>
</evidence>